<organism evidence="1 2">
    <name type="scientific">Colletotrichum salicis</name>
    <dbReference type="NCBI Taxonomy" id="1209931"/>
    <lineage>
        <taxon>Eukaryota</taxon>
        <taxon>Fungi</taxon>
        <taxon>Dikarya</taxon>
        <taxon>Ascomycota</taxon>
        <taxon>Pezizomycotina</taxon>
        <taxon>Sordariomycetes</taxon>
        <taxon>Hypocreomycetidae</taxon>
        <taxon>Glomerellales</taxon>
        <taxon>Glomerellaceae</taxon>
        <taxon>Colletotrichum</taxon>
        <taxon>Colletotrichum acutatum species complex</taxon>
    </lineage>
</organism>
<protein>
    <submittedName>
        <fullName evidence="1">Uncharacterized protein</fullName>
    </submittedName>
</protein>
<sequence>MLFQRNAPESRPKTTLQDGAPTRCFKRCSKVFSDRDQELPILSYMYNTQGSRGGVLLNKTKLKHCVDSYTQRLSQTQKCMTTSTEAMSDGLKEGSGYLEILEQVLTLCFKHTQFTRAALPLSQALTSRMALLREAAAGL</sequence>
<gene>
    <name evidence="1" type="ORF">CSAL01_08689</name>
</gene>
<keyword evidence="2" id="KW-1185">Reference proteome</keyword>
<dbReference type="Proteomes" id="UP000070121">
    <property type="component" value="Unassembled WGS sequence"/>
</dbReference>
<reference evidence="1 2" key="1">
    <citation type="submission" date="2014-02" db="EMBL/GenBank/DDBJ databases">
        <title>The genome sequence of Colletotrichum salicis CBS 607.94.</title>
        <authorList>
            <person name="Baroncelli R."/>
            <person name="Thon M.R."/>
        </authorList>
    </citation>
    <scope>NUCLEOTIDE SEQUENCE [LARGE SCALE GENOMIC DNA]</scope>
    <source>
        <strain evidence="1 2">CBS 607.94</strain>
    </source>
</reference>
<comment type="caution">
    <text evidence="1">The sequence shown here is derived from an EMBL/GenBank/DDBJ whole genome shotgun (WGS) entry which is preliminary data.</text>
</comment>
<evidence type="ECO:0000313" key="1">
    <source>
        <dbReference type="EMBL" id="KXH55588.1"/>
    </source>
</evidence>
<name>A0A135U5C3_9PEZI</name>
<dbReference type="EMBL" id="JFFI01001713">
    <property type="protein sequence ID" value="KXH55588.1"/>
    <property type="molecule type" value="Genomic_DNA"/>
</dbReference>
<evidence type="ECO:0000313" key="2">
    <source>
        <dbReference type="Proteomes" id="UP000070121"/>
    </source>
</evidence>
<proteinExistence type="predicted"/>
<dbReference type="AlphaFoldDB" id="A0A135U5C3"/>
<accession>A0A135U5C3</accession>